<dbReference type="Proteomes" id="UP001497497">
    <property type="component" value="Unassembled WGS sequence"/>
</dbReference>
<dbReference type="EMBL" id="CAXITT010000533">
    <property type="protein sequence ID" value="CAL1543208.1"/>
    <property type="molecule type" value="Genomic_DNA"/>
</dbReference>
<gene>
    <name evidence="2" type="ORF">GSLYS_00016742001</name>
</gene>
<protein>
    <submittedName>
        <fullName evidence="2">Uncharacterized protein</fullName>
    </submittedName>
</protein>
<reference evidence="2 3" key="1">
    <citation type="submission" date="2024-04" db="EMBL/GenBank/DDBJ databases">
        <authorList>
            <consortium name="Genoscope - CEA"/>
            <person name="William W."/>
        </authorList>
    </citation>
    <scope>NUCLEOTIDE SEQUENCE [LARGE SCALE GENOMIC DNA]</scope>
</reference>
<comment type="caution">
    <text evidence="2">The sequence shown here is derived from an EMBL/GenBank/DDBJ whole genome shotgun (WGS) entry which is preliminary data.</text>
</comment>
<feature type="region of interest" description="Disordered" evidence="1">
    <location>
        <begin position="1"/>
        <end position="57"/>
    </location>
</feature>
<dbReference type="AlphaFoldDB" id="A0AAV2I923"/>
<sequence length="214" mass="23886">MQINSKSGRQNRFELSSDDTVTNEDSSRYNATNRLHIKHNQNVPALSVTSEEDDQLDRKDGNELFSVSEAKKDAHEDLLLKPHLSAGIEQHSSSNSHTQLKAKRNGLQPLRLNCTGAHKIQSNSLFLSPQDCLKINKAHAETGSTEHQTIGGHPPSPSGDLARAITMVFIEENEDGDLSPKSLFDFEAWLAYNRRKRGYSRIMDDATRSTGDME</sequence>
<keyword evidence="3" id="KW-1185">Reference proteome</keyword>
<organism evidence="2 3">
    <name type="scientific">Lymnaea stagnalis</name>
    <name type="common">Great pond snail</name>
    <name type="synonym">Helix stagnalis</name>
    <dbReference type="NCBI Taxonomy" id="6523"/>
    <lineage>
        <taxon>Eukaryota</taxon>
        <taxon>Metazoa</taxon>
        <taxon>Spiralia</taxon>
        <taxon>Lophotrochozoa</taxon>
        <taxon>Mollusca</taxon>
        <taxon>Gastropoda</taxon>
        <taxon>Heterobranchia</taxon>
        <taxon>Euthyneura</taxon>
        <taxon>Panpulmonata</taxon>
        <taxon>Hygrophila</taxon>
        <taxon>Lymnaeoidea</taxon>
        <taxon>Lymnaeidae</taxon>
        <taxon>Lymnaea</taxon>
    </lineage>
</organism>
<evidence type="ECO:0000313" key="3">
    <source>
        <dbReference type="Proteomes" id="UP001497497"/>
    </source>
</evidence>
<feature type="compositionally biased region" description="Polar residues" evidence="1">
    <location>
        <begin position="1"/>
        <end position="33"/>
    </location>
</feature>
<accession>A0AAV2I923</accession>
<evidence type="ECO:0000313" key="2">
    <source>
        <dbReference type="EMBL" id="CAL1543208.1"/>
    </source>
</evidence>
<proteinExistence type="predicted"/>
<feature type="non-terminal residue" evidence="2">
    <location>
        <position position="214"/>
    </location>
</feature>
<name>A0AAV2I923_LYMST</name>
<evidence type="ECO:0000256" key="1">
    <source>
        <dbReference type="SAM" id="MobiDB-lite"/>
    </source>
</evidence>
<feature type="compositionally biased region" description="Polar residues" evidence="1">
    <location>
        <begin position="40"/>
        <end position="49"/>
    </location>
</feature>